<evidence type="ECO:0000313" key="2">
    <source>
        <dbReference type="Proteomes" id="UP001152798"/>
    </source>
</evidence>
<gene>
    <name evidence="1" type="ORF">NEZAVI_LOCUS998</name>
</gene>
<reference evidence="1" key="1">
    <citation type="submission" date="2022-01" db="EMBL/GenBank/DDBJ databases">
        <authorList>
            <person name="King R."/>
        </authorList>
    </citation>
    <scope>NUCLEOTIDE SEQUENCE</scope>
</reference>
<proteinExistence type="predicted"/>
<dbReference type="Proteomes" id="UP001152798">
    <property type="component" value="Chromosome 1"/>
</dbReference>
<protein>
    <submittedName>
        <fullName evidence="1">Uncharacterized protein</fullName>
    </submittedName>
</protein>
<accession>A0A9P0H240</accession>
<organism evidence="1 2">
    <name type="scientific">Nezara viridula</name>
    <name type="common">Southern green stink bug</name>
    <name type="synonym">Cimex viridulus</name>
    <dbReference type="NCBI Taxonomy" id="85310"/>
    <lineage>
        <taxon>Eukaryota</taxon>
        <taxon>Metazoa</taxon>
        <taxon>Ecdysozoa</taxon>
        <taxon>Arthropoda</taxon>
        <taxon>Hexapoda</taxon>
        <taxon>Insecta</taxon>
        <taxon>Pterygota</taxon>
        <taxon>Neoptera</taxon>
        <taxon>Paraneoptera</taxon>
        <taxon>Hemiptera</taxon>
        <taxon>Heteroptera</taxon>
        <taxon>Panheteroptera</taxon>
        <taxon>Pentatomomorpha</taxon>
        <taxon>Pentatomoidea</taxon>
        <taxon>Pentatomidae</taxon>
        <taxon>Pentatominae</taxon>
        <taxon>Nezara</taxon>
    </lineage>
</organism>
<keyword evidence="2" id="KW-1185">Reference proteome</keyword>
<name>A0A9P0H240_NEZVI</name>
<sequence>MENELVQKKILEAHFSGKKKRTTCLEAGGRLKWRETRGRAMEGYCRIRIRVGPADNLTQTLPGKKGLTPGEGSRRKDTYSAPVFLVYFYKAAVPLA</sequence>
<dbReference type="EMBL" id="OV725077">
    <property type="protein sequence ID" value="CAH1389627.1"/>
    <property type="molecule type" value="Genomic_DNA"/>
</dbReference>
<evidence type="ECO:0000313" key="1">
    <source>
        <dbReference type="EMBL" id="CAH1389627.1"/>
    </source>
</evidence>
<dbReference type="AlphaFoldDB" id="A0A9P0H240"/>